<sequence length="299" mass="32190">MQSKTLKIIAALLIISAVFMGIIGYKISQQEIQRVENQTTNNNTPATSGSDYVYAQKLLISNKAFSKGEVITAEDIQLIPFPILVEDSYQKAAEVTGKPLEIDLAKGAIIRRSHFEEQSTLAPIIAPGYRGLSVKVTEVSATGGFLKPGDYVDVIFAAKASKETQEKSMTRRILRNVKVLAFGEAIEADSGQIVDESGSKSAKANDKDSGKRSRSAVLEVALDDVNMLILAEERGDLRLSAVGDADLAAALEADPSAEASDEEDKATFIREVTGLKPPAPPKSVYVYNGDSVETIRVPK</sequence>
<dbReference type="InterPro" id="IPR017592">
    <property type="entry name" value="Pilus_assmbl_Flp-typ_CpaB"/>
</dbReference>
<name>A0A927BZJ1_9GAMM</name>
<dbReference type="Pfam" id="PF16976">
    <property type="entry name" value="RcpC"/>
    <property type="match status" value="1"/>
</dbReference>
<keyword evidence="1" id="KW-0812">Transmembrane</keyword>
<evidence type="ECO:0000256" key="1">
    <source>
        <dbReference type="SAM" id="Phobius"/>
    </source>
</evidence>
<dbReference type="InterPro" id="IPR031571">
    <property type="entry name" value="RcpC_dom"/>
</dbReference>
<protein>
    <submittedName>
        <fullName evidence="3">Flp pilus assembly protein CpaB</fullName>
    </submittedName>
</protein>
<dbReference type="InterPro" id="IPR013974">
    <property type="entry name" value="SAF"/>
</dbReference>
<organism evidence="3 4">
    <name type="scientific">Spongiibacter pelagi</name>
    <dbReference type="NCBI Taxonomy" id="2760804"/>
    <lineage>
        <taxon>Bacteria</taxon>
        <taxon>Pseudomonadati</taxon>
        <taxon>Pseudomonadota</taxon>
        <taxon>Gammaproteobacteria</taxon>
        <taxon>Cellvibrionales</taxon>
        <taxon>Spongiibacteraceae</taxon>
        <taxon>Spongiibacter</taxon>
    </lineage>
</organism>
<evidence type="ECO:0000313" key="3">
    <source>
        <dbReference type="EMBL" id="MBD2858478.1"/>
    </source>
</evidence>
<proteinExistence type="predicted"/>
<gene>
    <name evidence="3" type="primary">cpaB</name>
    <name evidence="3" type="ORF">IB286_05590</name>
</gene>
<dbReference type="NCBIfam" id="TIGR03177">
    <property type="entry name" value="pilus_cpaB"/>
    <property type="match status" value="1"/>
</dbReference>
<dbReference type="SMART" id="SM00858">
    <property type="entry name" value="SAF"/>
    <property type="match status" value="1"/>
</dbReference>
<dbReference type="Proteomes" id="UP000610558">
    <property type="component" value="Unassembled WGS sequence"/>
</dbReference>
<dbReference type="AlphaFoldDB" id="A0A927BZJ1"/>
<evidence type="ECO:0000313" key="4">
    <source>
        <dbReference type="Proteomes" id="UP000610558"/>
    </source>
</evidence>
<dbReference type="CDD" id="cd11614">
    <property type="entry name" value="SAF_CpaB_FlgA_like"/>
    <property type="match status" value="1"/>
</dbReference>
<dbReference type="Pfam" id="PF08666">
    <property type="entry name" value="SAF"/>
    <property type="match status" value="1"/>
</dbReference>
<evidence type="ECO:0000259" key="2">
    <source>
        <dbReference type="SMART" id="SM00858"/>
    </source>
</evidence>
<keyword evidence="1" id="KW-1133">Transmembrane helix</keyword>
<feature type="domain" description="SAF" evidence="2">
    <location>
        <begin position="56"/>
        <end position="116"/>
    </location>
</feature>
<accession>A0A927BZJ1</accession>
<reference evidence="3" key="1">
    <citation type="submission" date="2020-09" db="EMBL/GenBank/DDBJ databases">
        <authorList>
            <person name="Yoon J.-W."/>
        </authorList>
    </citation>
    <scope>NUCLEOTIDE SEQUENCE</scope>
    <source>
        <strain evidence="3">KMU-158</strain>
    </source>
</reference>
<comment type="caution">
    <text evidence="3">The sequence shown here is derived from an EMBL/GenBank/DDBJ whole genome shotgun (WGS) entry which is preliminary data.</text>
</comment>
<feature type="transmembrane region" description="Helical" evidence="1">
    <location>
        <begin position="6"/>
        <end position="25"/>
    </location>
</feature>
<keyword evidence="4" id="KW-1185">Reference proteome</keyword>
<dbReference type="EMBL" id="JACXLD010000002">
    <property type="protein sequence ID" value="MBD2858478.1"/>
    <property type="molecule type" value="Genomic_DNA"/>
</dbReference>
<keyword evidence="1" id="KW-0472">Membrane</keyword>
<dbReference type="RefSeq" id="WP_190763336.1">
    <property type="nucleotide sequence ID" value="NZ_JACXLD010000002.1"/>
</dbReference>